<evidence type="ECO:0000256" key="4">
    <source>
        <dbReference type="ARBA" id="ARBA00019905"/>
    </source>
</evidence>
<comment type="similarity">
    <text evidence="2 5">Belongs to the glycosyl hydrolase 37 family.</text>
</comment>
<dbReference type="Gene3D" id="1.50.10.10">
    <property type="match status" value="1"/>
</dbReference>
<protein>
    <recommendedName>
        <fullName evidence="4 5">Trehalase</fullName>
        <ecNumber evidence="3 5">3.2.1.28</ecNumber>
    </recommendedName>
    <alternativeName>
        <fullName evidence="5">Alpha-trehalose glucohydrolase</fullName>
    </alternativeName>
</protein>
<dbReference type="PRINTS" id="PR00744">
    <property type="entry name" value="GLHYDRLASE37"/>
</dbReference>
<dbReference type="GO" id="GO:0004555">
    <property type="term" value="F:alpha,alpha-trehalase activity"/>
    <property type="evidence" value="ECO:0007669"/>
    <property type="project" value="UniProtKB-EC"/>
</dbReference>
<dbReference type="AlphaFoldDB" id="A0A2S2PBS2"/>
<dbReference type="SUPFAM" id="SSF48208">
    <property type="entry name" value="Six-hairpin glycosidases"/>
    <property type="match status" value="1"/>
</dbReference>
<keyword evidence="5" id="KW-0378">Hydrolase</keyword>
<keyword evidence="5" id="KW-0326">Glycosidase</keyword>
<evidence type="ECO:0000256" key="3">
    <source>
        <dbReference type="ARBA" id="ARBA00012757"/>
    </source>
</evidence>
<dbReference type="GO" id="GO:0005993">
    <property type="term" value="P:trehalose catabolic process"/>
    <property type="evidence" value="ECO:0007669"/>
    <property type="project" value="TreeGrafter"/>
</dbReference>
<dbReference type="InterPro" id="IPR008928">
    <property type="entry name" value="6-hairpin_glycosidase_sf"/>
</dbReference>
<dbReference type="PANTHER" id="PTHR23403:SF1">
    <property type="entry name" value="TREHALASE"/>
    <property type="match status" value="1"/>
</dbReference>
<comment type="catalytic activity">
    <reaction evidence="1 5">
        <text>alpha,alpha-trehalose + H2O = alpha-D-glucose + beta-D-glucose</text>
        <dbReference type="Rhea" id="RHEA:32675"/>
        <dbReference type="ChEBI" id="CHEBI:15377"/>
        <dbReference type="ChEBI" id="CHEBI:15903"/>
        <dbReference type="ChEBI" id="CHEBI:16551"/>
        <dbReference type="ChEBI" id="CHEBI:17925"/>
        <dbReference type="EC" id="3.2.1.28"/>
    </reaction>
</comment>
<evidence type="ECO:0000256" key="5">
    <source>
        <dbReference type="RuleBase" id="RU361180"/>
    </source>
</evidence>
<evidence type="ECO:0000256" key="2">
    <source>
        <dbReference type="ARBA" id="ARBA00005615"/>
    </source>
</evidence>
<evidence type="ECO:0000313" key="6">
    <source>
        <dbReference type="EMBL" id="MBY26366.1"/>
    </source>
</evidence>
<dbReference type="InterPro" id="IPR012341">
    <property type="entry name" value="6hp_glycosidase-like_sf"/>
</dbReference>
<accession>A0A2S2PBS2</accession>
<proteinExistence type="inferred from homology"/>
<sequence>MIYVPNGFFVNMESQNEFNYWDAYWIIRGALICGMETTVKGILENFLYIIKNYGYVLMGNKIYYEGRSQPPLLIQMMATYYSYTKDEKFITDNIELLDSEMIFWLKHRTVKVKSIGNTYIMTHYMSDTFDPRPEMYSIDTHVAKSLPTTQDQDEYFCRVKAASESGWGFSSKHFHNRNHNNDFRKILLKTNPLNFAYVELNSIMQSNSNILSNMYLMLNDQVNSNFYKQLAHRYQIGINALLWNEDEKIWLDYDTTTAESRNYFYASNLAPLWTGSYDDKLSEFYGDSAVEYLIINNIINEDLTPRYLCVPTSLYNTSLDWDYYNCWPQLQSMIIFGLRSTRSEKAQKVAFNLASSWVYTNFVGYNMTGTLFEKYSAIKLGSDGENKPRVNYPIGYGVTIGVLLEIFHEWGDKLKN</sequence>
<dbReference type="EC" id="3.2.1.28" evidence="3 5"/>
<gene>
    <name evidence="6" type="primary">tre1_2</name>
    <name evidence="6" type="ORF">g.48403</name>
</gene>
<dbReference type="Pfam" id="PF01204">
    <property type="entry name" value="Trehalase"/>
    <property type="match status" value="1"/>
</dbReference>
<dbReference type="InterPro" id="IPR001661">
    <property type="entry name" value="Glyco_hydro_37"/>
</dbReference>
<organism evidence="6">
    <name type="scientific">Schizaphis graminum</name>
    <name type="common">Green bug aphid</name>
    <dbReference type="NCBI Taxonomy" id="13262"/>
    <lineage>
        <taxon>Eukaryota</taxon>
        <taxon>Metazoa</taxon>
        <taxon>Ecdysozoa</taxon>
        <taxon>Arthropoda</taxon>
        <taxon>Hexapoda</taxon>
        <taxon>Insecta</taxon>
        <taxon>Pterygota</taxon>
        <taxon>Neoptera</taxon>
        <taxon>Paraneoptera</taxon>
        <taxon>Hemiptera</taxon>
        <taxon>Sternorrhyncha</taxon>
        <taxon>Aphidomorpha</taxon>
        <taxon>Aphidoidea</taxon>
        <taxon>Aphididae</taxon>
        <taxon>Aphidini</taxon>
        <taxon>Schizaphis</taxon>
    </lineage>
</organism>
<dbReference type="PANTHER" id="PTHR23403">
    <property type="entry name" value="TREHALASE"/>
    <property type="match status" value="1"/>
</dbReference>
<reference evidence="6" key="1">
    <citation type="submission" date="2018-04" db="EMBL/GenBank/DDBJ databases">
        <title>Transcriptome of Schizaphis graminum biotype I.</title>
        <authorList>
            <person name="Scully E.D."/>
            <person name="Geib S.M."/>
            <person name="Palmer N.A."/>
            <person name="Koch K."/>
            <person name="Bradshaw J."/>
            <person name="Heng-Moss T."/>
            <person name="Sarath G."/>
        </authorList>
    </citation>
    <scope>NUCLEOTIDE SEQUENCE</scope>
</reference>
<evidence type="ECO:0000256" key="1">
    <source>
        <dbReference type="ARBA" id="ARBA00001576"/>
    </source>
</evidence>
<name>A0A2S2PBS2_SCHGA</name>
<dbReference type="EMBL" id="GGMR01013747">
    <property type="protein sequence ID" value="MBY26366.1"/>
    <property type="molecule type" value="Transcribed_RNA"/>
</dbReference>